<organism evidence="1 2">
    <name type="scientific">Candidatus Coatesbacteria bacterium RBG_13_66_14</name>
    <dbReference type="NCBI Taxonomy" id="1817816"/>
    <lineage>
        <taxon>Bacteria</taxon>
        <taxon>Candidatus Coatesiibacteriota</taxon>
    </lineage>
</organism>
<dbReference type="Gene3D" id="2.130.10.10">
    <property type="entry name" value="YVTN repeat-like/Quinoprotein amine dehydrogenase"/>
    <property type="match status" value="1"/>
</dbReference>
<gene>
    <name evidence="1" type="ORF">A2Y64_08010</name>
</gene>
<dbReference type="InterPro" id="IPR015943">
    <property type="entry name" value="WD40/YVTN_repeat-like_dom_sf"/>
</dbReference>
<sequence>MTFSIFVLLVSCAERFDGWEALYRPTEAQVRDLASDGESLYLATLGDGVYSSSDWGVTWNRLAGTEGLEVHCLACAAGGLLIGADSGVYVWGGGKLSPGGLQGRPIWSLTSGEDGALAGGVGAVFVQTASGWEELTGLPDTAVTAVLEAAGVLYAGTLGEGLWALRESAGEEDVSRRWVQVTGTPEMPLDAAEVTLLRYVPDTGRLYVGTMWGGLFVSEDGGFYKLCGLDPEFKYVSGLVFAGERLFITTCGIRADGLYSADPDGRNWRLWPDSPYPARGAVLIPDGRILVATEREGLFAAYPPETDRLKPGEGDE</sequence>
<comment type="caution">
    <text evidence="1">The sequence shown here is derived from an EMBL/GenBank/DDBJ whole genome shotgun (WGS) entry which is preliminary data.</text>
</comment>
<dbReference type="EMBL" id="MFAF01000006">
    <property type="protein sequence ID" value="OGD79592.1"/>
    <property type="molecule type" value="Genomic_DNA"/>
</dbReference>
<dbReference type="AlphaFoldDB" id="A0A1F5FJ43"/>
<dbReference type="Proteomes" id="UP000177187">
    <property type="component" value="Unassembled WGS sequence"/>
</dbReference>
<evidence type="ECO:0008006" key="3">
    <source>
        <dbReference type="Google" id="ProtNLM"/>
    </source>
</evidence>
<dbReference type="STRING" id="1817816.A2Y64_08010"/>
<evidence type="ECO:0000313" key="2">
    <source>
        <dbReference type="Proteomes" id="UP000177187"/>
    </source>
</evidence>
<accession>A0A1F5FJ43</accession>
<name>A0A1F5FJ43_9BACT</name>
<reference evidence="1 2" key="1">
    <citation type="journal article" date="2016" name="Nat. Commun.">
        <title>Thousands of microbial genomes shed light on interconnected biogeochemical processes in an aquifer system.</title>
        <authorList>
            <person name="Anantharaman K."/>
            <person name="Brown C.T."/>
            <person name="Hug L.A."/>
            <person name="Sharon I."/>
            <person name="Castelle C.J."/>
            <person name="Probst A.J."/>
            <person name="Thomas B.C."/>
            <person name="Singh A."/>
            <person name="Wilkins M.J."/>
            <person name="Karaoz U."/>
            <person name="Brodie E.L."/>
            <person name="Williams K.H."/>
            <person name="Hubbard S.S."/>
            <person name="Banfield J.F."/>
        </authorList>
    </citation>
    <scope>NUCLEOTIDE SEQUENCE [LARGE SCALE GENOMIC DNA]</scope>
</reference>
<dbReference type="SUPFAM" id="SSF110296">
    <property type="entry name" value="Oligoxyloglucan reducing end-specific cellobiohydrolase"/>
    <property type="match status" value="1"/>
</dbReference>
<evidence type="ECO:0000313" key="1">
    <source>
        <dbReference type="EMBL" id="OGD79592.1"/>
    </source>
</evidence>
<protein>
    <recommendedName>
        <fullName evidence="3">Photosynthesis system II assembly factor Ycf48/Hcf136-like domain-containing protein</fullName>
    </recommendedName>
</protein>
<proteinExistence type="predicted"/>